<dbReference type="EMBL" id="UGJJ01000002">
    <property type="protein sequence ID" value="STR02711.1"/>
    <property type="molecule type" value="Genomic_DNA"/>
</dbReference>
<accession>A0A377R2J1</accession>
<dbReference type="AlphaFoldDB" id="A0A377R2J1"/>
<dbReference type="GO" id="GO:0044877">
    <property type="term" value="F:protein-containing complex binding"/>
    <property type="evidence" value="ECO:0007669"/>
    <property type="project" value="TreeGrafter"/>
</dbReference>
<sequence length="278" mass="29354">MDILLLGGSGFIGRRTARRLREAGHTVRTPAHTELDLLRPDRAAALPLLEGCDAVANCVGIMSRRAGLLETVHHHTPAQLARWAKEAGVKHWVQLSALGANPAASAAFVASKGRGDQAVAAELPAAIARPSVIYGRGGASCELFIKLARLPLLPLPAGGAFDLQPVHAEDVAEGLCRLVLNPPAAGSVVDMTGRLKTTLAGYLAILRRIRHGRPQPKIIPIPVALLRPVLPLTKILSNGFLSPDSISLLQQGSCADYAAFAALLGREPLGADEFARFD</sequence>
<protein>
    <submittedName>
        <fullName evidence="2">NAD dependent epimerase/dehydratase family</fullName>
    </submittedName>
</protein>
<evidence type="ECO:0000313" key="2">
    <source>
        <dbReference type="EMBL" id="STR02711.1"/>
    </source>
</evidence>
<evidence type="ECO:0000259" key="1">
    <source>
        <dbReference type="Pfam" id="PF01370"/>
    </source>
</evidence>
<dbReference type="InterPro" id="IPR036291">
    <property type="entry name" value="NAD(P)-bd_dom_sf"/>
</dbReference>
<dbReference type="PANTHER" id="PTHR12126:SF11">
    <property type="entry name" value="NADH DEHYDROGENASE [UBIQUINONE] 1 ALPHA SUBCOMPLEX SUBUNIT 9, MITOCHONDRIAL"/>
    <property type="match status" value="1"/>
</dbReference>
<name>A0A377R2J1_9NEIS</name>
<dbReference type="PANTHER" id="PTHR12126">
    <property type="entry name" value="NADH-UBIQUINONE OXIDOREDUCTASE 39 KDA SUBUNIT-RELATED"/>
    <property type="match status" value="1"/>
</dbReference>
<dbReference type="OrthoDB" id="5292533at2"/>
<feature type="domain" description="NAD-dependent epimerase/dehydratase" evidence="1">
    <location>
        <begin position="3"/>
        <end position="181"/>
    </location>
</feature>
<dbReference type="Proteomes" id="UP000254293">
    <property type="component" value="Unassembled WGS sequence"/>
</dbReference>
<gene>
    <name evidence="2" type="ORF">NCTC13336_01591</name>
</gene>
<dbReference type="InterPro" id="IPR001509">
    <property type="entry name" value="Epimerase_deHydtase"/>
</dbReference>
<dbReference type="RefSeq" id="WP_115308605.1">
    <property type="nucleotide sequence ID" value="NZ_UGJJ01000002.1"/>
</dbReference>
<keyword evidence="3" id="KW-1185">Reference proteome</keyword>
<dbReference type="Gene3D" id="3.40.50.720">
    <property type="entry name" value="NAD(P)-binding Rossmann-like Domain"/>
    <property type="match status" value="1"/>
</dbReference>
<reference evidence="2 3" key="1">
    <citation type="submission" date="2018-06" db="EMBL/GenBank/DDBJ databases">
        <authorList>
            <consortium name="Pathogen Informatics"/>
            <person name="Doyle S."/>
        </authorList>
    </citation>
    <scope>NUCLEOTIDE SEQUENCE [LARGE SCALE GENOMIC DNA]</scope>
    <source>
        <strain evidence="2 3">NCTC13336</strain>
    </source>
</reference>
<dbReference type="InterPro" id="IPR051207">
    <property type="entry name" value="ComplexI_NDUFA9_subunit"/>
</dbReference>
<evidence type="ECO:0000313" key="3">
    <source>
        <dbReference type="Proteomes" id="UP000254293"/>
    </source>
</evidence>
<dbReference type="SUPFAM" id="SSF51735">
    <property type="entry name" value="NAD(P)-binding Rossmann-fold domains"/>
    <property type="match status" value="1"/>
</dbReference>
<dbReference type="Pfam" id="PF01370">
    <property type="entry name" value="Epimerase"/>
    <property type="match status" value="1"/>
</dbReference>
<proteinExistence type="predicted"/>
<organism evidence="2 3">
    <name type="scientific">Kingella potus</name>
    <dbReference type="NCBI Taxonomy" id="265175"/>
    <lineage>
        <taxon>Bacteria</taxon>
        <taxon>Pseudomonadati</taxon>
        <taxon>Pseudomonadota</taxon>
        <taxon>Betaproteobacteria</taxon>
        <taxon>Neisseriales</taxon>
        <taxon>Neisseriaceae</taxon>
        <taxon>Kingella</taxon>
    </lineage>
</organism>